<dbReference type="EMBL" id="BRXZ01001312">
    <property type="protein sequence ID" value="GMH68000.1"/>
    <property type="molecule type" value="Genomic_DNA"/>
</dbReference>
<proteinExistence type="predicted"/>
<dbReference type="OrthoDB" id="48002at2759"/>
<evidence type="ECO:0000313" key="2">
    <source>
        <dbReference type="EMBL" id="GMH68000.1"/>
    </source>
</evidence>
<evidence type="ECO:0000313" key="3">
    <source>
        <dbReference type="Proteomes" id="UP001165082"/>
    </source>
</evidence>
<organism evidence="2 3">
    <name type="scientific">Triparma retinervis</name>
    <dbReference type="NCBI Taxonomy" id="2557542"/>
    <lineage>
        <taxon>Eukaryota</taxon>
        <taxon>Sar</taxon>
        <taxon>Stramenopiles</taxon>
        <taxon>Ochrophyta</taxon>
        <taxon>Bolidophyceae</taxon>
        <taxon>Parmales</taxon>
        <taxon>Triparmaceae</taxon>
        <taxon>Triparma</taxon>
    </lineage>
</organism>
<keyword evidence="3" id="KW-1185">Reference proteome</keyword>
<name>A0A9W7E7K1_9STRA</name>
<gene>
    <name evidence="2" type="ORF">TrRE_jg4670</name>
</gene>
<comment type="caution">
    <text evidence="2">The sequence shown here is derived from an EMBL/GenBank/DDBJ whole genome shotgun (WGS) entry which is preliminary data.</text>
</comment>
<protein>
    <submittedName>
        <fullName evidence="2">Uncharacterized protein</fullName>
    </submittedName>
</protein>
<dbReference type="AlphaFoldDB" id="A0A9W7E7K1"/>
<reference evidence="2" key="1">
    <citation type="submission" date="2022-07" db="EMBL/GenBank/DDBJ databases">
        <title>Genome analysis of Parmales, a sister group of diatoms, reveals the evolutionary specialization of diatoms from phago-mixotrophs to photoautotrophs.</title>
        <authorList>
            <person name="Ban H."/>
            <person name="Sato S."/>
            <person name="Yoshikawa S."/>
            <person name="Kazumasa Y."/>
            <person name="Nakamura Y."/>
            <person name="Ichinomiya M."/>
            <person name="Saitoh K."/>
            <person name="Sato N."/>
            <person name="Blanc-Mathieu R."/>
            <person name="Endo H."/>
            <person name="Kuwata A."/>
            <person name="Ogata H."/>
        </authorList>
    </citation>
    <scope>NUCLEOTIDE SEQUENCE</scope>
</reference>
<accession>A0A9W7E7K1</accession>
<evidence type="ECO:0000256" key="1">
    <source>
        <dbReference type="SAM" id="MobiDB-lite"/>
    </source>
</evidence>
<feature type="region of interest" description="Disordered" evidence="1">
    <location>
        <begin position="82"/>
        <end position="112"/>
    </location>
</feature>
<sequence length="112" mass="12796">MMTRIEQDIKADREYQRRSTLRRMATLKKEPDVDVPHAHEELDLETEILGKDKGGNVVWESLKKTNNPEGYLKATRMALKRRETRVGKPLGGGNLLGRKGTRVDTPRTAGRR</sequence>
<dbReference type="Proteomes" id="UP001165082">
    <property type="component" value="Unassembled WGS sequence"/>
</dbReference>